<evidence type="ECO:0000313" key="30">
    <source>
        <dbReference type="Proteomes" id="UP000622890"/>
    </source>
</evidence>
<evidence type="ECO:0000259" key="27">
    <source>
        <dbReference type="PROSITE" id="PS50113"/>
    </source>
</evidence>
<evidence type="ECO:0000256" key="2">
    <source>
        <dbReference type="ARBA" id="ARBA00004651"/>
    </source>
</evidence>
<evidence type="ECO:0000256" key="21">
    <source>
        <dbReference type="PROSITE-ProRule" id="PRU00169"/>
    </source>
</evidence>
<dbReference type="InterPro" id="IPR036641">
    <property type="entry name" value="HPT_dom_sf"/>
</dbReference>
<accession>A0A934SYF8</accession>
<evidence type="ECO:0000256" key="14">
    <source>
        <dbReference type="ARBA" id="ARBA00023026"/>
    </source>
</evidence>
<dbReference type="InterPro" id="IPR000014">
    <property type="entry name" value="PAS"/>
</dbReference>
<dbReference type="InterPro" id="IPR000700">
    <property type="entry name" value="PAS-assoc_C"/>
</dbReference>
<keyword evidence="13" id="KW-0902">Two-component regulatory system</keyword>
<feature type="domain" description="PAC" evidence="27">
    <location>
        <begin position="291"/>
        <end position="342"/>
    </location>
</feature>
<evidence type="ECO:0000256" key="10">
    <source>
        <dbReference type="ARBA" id="ARBA00022777"/>
    </source>
</evidence>
<keyword evidence="30" id="KW-1185">Reference proteome</keyword>
<dbReference type="Gene3D" id="3.40.50.2300">
    <property type="match status" value="1"/>
</dbReference>
<dbReference type="SUPFAM" id="SSF47384">
    <property type="entry name" value="Homodimeric domain of signal transducing histidine kinase"/>
    <property type="match status" value="1"/>
</dbReference>
<evidence type="ECO:0000256" key="17">
    <source>
        <dbReference type="ARBA" id="ARBA00064003"/>
    </source>
</evidence>
<dbReference type="InterPro" id="IPR035965">
    <property type="entry name" value="PAS-like_dom_sf"/>
</dbReference>
<keyword evidence="4" id="KW-1003">Cell membrane</keyword>
<evidence type="ECO:0000256" key="16">
    <source>
        <dbReference type="ARBA" id="ARBA00058004"/>
    </source>
</evidence>
<feature type="compositionally biased region" description="Low complexity" evidence="23">
    <location>
        <begin position="590"/>
        <end position="607"/>
    </location>
</feature>
<evidence type="ECO:0000259" key="26">
    <source>
        <dbReference type="PROSITE" id="PS50110"/>
    </source>
</evidence>
<dbReference type="InterPro" id="IPR003594">
    <property type="entry name" value="HATPase_dom"/>
</dbReference>
<dbReference type="CDD" id="cd17546">
    <property type="entry name" value="REC_hyHK_CKI1_RcsC-like"/>
    <property type="match status" value="1"/>
</dbReference>
<evidence type="ECO:0000313" key="29">
    <source>
        <dbReference type="EMBL" id="MBK4737615.1"/>
    </source>
</evidence>
<keyword evidence="12 24" id="KW-1133">Transmembrane helix</keyword>
<keyword evidence="11" id="KW-0067">ATP-binding</keyword>
<dbReference type="InterPro" id="IPR008207">
    <property type="entry name" value="Sig_transdc_His_kin_Hpt_dom"/>
</dbReference>
<dbReference type="Gene3D" id="1.10.287.130">
    <property type="match status" value="1"/>
</dbReference>
<dbReference type="PROSITE" id="PS50113">
    <property type="entry name" value="PAC"/>
    <property type="match status" value="1"/>
</dbReference>
<evidence type="ECO:0000256" key="19">
    <source>
        <dbReference type="ARBA" id="ARBA00070152"/>
    </source>
</evidence>
<dbReference type="EC" id="2.7.13.3" evidence="3"/>
<dbReference type="Pfam" id="PF01627">
    <property type="entry name" value="Hpt"/>
    <property type="match status" value="1"/>
</dbReference>
<dbReference type="GO" id="GO:0000155">
    <property type="term" value="F:phosphorelay sensor kinase activity"/>
    <property type="evidence" value="ECO:0007669"/>
    <property type="project" value="InterPro"/>
</dbReference>
<dbReference type="Pfam" id="PF08447">
    <property type="entry name" value="PAS_3"/>
    <property type="match status" value="1"/>
</dbReference>
<dbReference type="PRINTS" id="PR00344">
    <property type="entry name" value="BCTRLSENSOR"/>
</dbReference>
<keyword evidence="22" id="KW-0175">Coiled coil</keyword>
<dbReference type="PANTHER" id="PTHR45339">
    <property type="entry name" value="HYBRID SIGNAL TRANSDUCTION HISTIDINE KINASE J"/>
    <property type="match status" value="1"/>
</dbReference>
<dbReference type="InterPro" id="IPR004358">
    <property type="entry name" value="Sig_transdc_His_kin-like_C"/>
</dbReference>
<keyword evidence="10" id="KW-0418">Kinase</keyword>
<evidence type="ECO:0000256" key="24">
    <source>
        <dbReference type="SAM" id="Phobius"/>
    </source>
</evidence>
<gene>
    <name evidence="29" type="ORF">JJB74_23595</name>
</gene>
<dbReference type="Pfam" id="PF00072">
    <property type="entry name" value="Response_reg"/>
    <property type="match status" value="1"/>
</dbReference>
<dbReference type="PROSITE" id="PS50109">
    <property type="entry name" value="HIS_KIN"/>
    <property type="match status" value="1"/>
</dbReference>
<evidence type="ECO:0000259" key="25">
    <source>
        <dbReference type="PROSITE" id="PS50109"/>
    </source>
</evidence>
<comment type="catalytic activity">
    <reaction evidence="1">
        <text>ATP + protein L-histidine = ADP + protein N-phospho-L-histidine.</text>
        <dbReference type="EC" id="2.7.13.3"/>
    </reaction>
</comment>
<dbReference type="InterPro" id="IPR036890">
    <property type="entry name" value="HATPase_C_sf"/>
</dbReference>
<keyword evidence="5 21" id="KW-0597">Phosphoprotein</keyword>
<keyword evidence="6" id="KW-0808">Transferase</keyword>
<feature type="modified residue" description="4-aspartylphosphate" evidence="21">
    <location>
        <position position="665"/>
    </location>
</feature>
<evidence type="ECO:0000259" key="28">
    <source>
        <dbReference type="PROSITE" id="PS50894"/>
    </source>
</evidence>
<evidence type="ECO:0000256" key="6">
    <source>
        <dbReference type="ARBA" id="ARBA00022679"/>
    </source>
</evidence>
<keyword evidence="7 24" id="KW-0812">Transmembrane</keyword>
<evidence type="ECO:0000256" key="20">
    <source>
        <dbReference type="PROSITE-ProRule" id="PRU00110"/>
    </source>
</evidence>
<dbReference type="SMART" id="SM00448">
    <property type="entry name" value="REC"/>
    <property type="match status" value="1"/>
</dbReference>
<dbReference type="InterPro" id="IPR001789">
    <property type="entry name" value="Sig_transdc_resp-reg_receiver"/>
</dbReference>
<dbReference type="InterPro" id="IPR005467">
    <property type="entry name" value="His_kinase_dom"/>
</dbReference>
<evidence type="ECO:0000256" key="8">
    <source>
        <dbReference type="ARBA" id="ARBA00022729"/>
    </source>
</evidence>
<evidence type="ECO:0000256" key="22">
    <source>
        <dbReference type="SAM" id="Coils"/>
    </source>
</evidence>
<dbReference type="SUPFAM" id="SSF52172">
    <property type="entry name" value="CheY-like"/>
    <property type="match status" value="1"/>
</dbReference>
<dbReference type="PROSITE" id="PS50110">
    <property type="entry name" value="RESPONSE_REGULATORY"/>
    <property type="match status" value="1"/>
</dbReference>
<feature type="region of interest" description="Disordered" evidence="23">
    <location>
        <begin position="590"/>
        <end position="609"/>
    </location>
</feature>
<evidence type="ECO:0000256" key="5">
    <source>
        <dbReference type="ARBA" id="ARBA00022553"/>
    </source>
</evidence>
<dbReference type="InterPro" id="IPR007891">
    <property type="entry name" value="CHASE3"/>
</dbReference>
<keyword evidence="9" id="KW-0547">Nucleotide-binding</keyword>
<dbReference type="SUPFAM" id="SSF55874">
    <property type="entry name" value="ATPase domain of HSP90 chaperone/DNA topoisomerase II/histidine kinase"/>
    <property type="match status" value="1"/>
</dbReference>
<dbReference type="Pfam" id="PF02518">
    <property type="entry name" value="HATPase_c"/>
    <property type="match status" value="1"/>
</dbReference>
<dbReference type="InterPro" id="IPR003661">
    <property type="entry name" value="HisK_dim/P_dom"/>
</dbReference>
<dbReference type="PROSITE" id="PS50894">
    <property type="entry name" value="HPT"/>
    <property type="match status" value="1"/>
</dbReference>
<dbReference type="GO" id="GO:0005524">
    <property type="term" value="F:ATP binding"/>
    <property type="evidence" value="ECO:0007669"/>
    <property type="project" value="UniProtKB-KW"/>
</dbReference>
<evidence type="ECO:0000256" key="18">
    <source>
        <dbReference type="ARBA" id="ARBA00068150"/>
    </source>
</evidence>
<comment type="caution">
    <text evidence="29">The sequence shown here is derived from an EMBL/GenBank/DDBJ whole genome shotgun (WGS) entry which is preliminary data.</text>
</comment>
<reference evidence="29" key="1">
    <citation type="submission" date="2021-01" db="EMBL/GenBank/DDBJ databases">
        <title>Genome sequence of strain Noviherbaspirillum sp. DKR-6.</title>
        <authorList>
            <person name="Chaudhary D.K."/>
        </authorList>
    </citation>
    <scope>NUCLEOTIDE SEQUENCE</scope>
    <source>
        <strain evidence="29">DKR-6</strain>
    </source>
</reference>
<dbReference type="SMART" id="SM00388">
    <property type="entry name" value="HisKA"/>
    <property type="match status" value="1"/>
</dbReference>
<evidence type="ECO:0000256" key="15">
    <source>
        <dbReference type="ARBA" id="ARBA00023136"/>
    </source>
</evidence>
<dbReference type="SUPFAM" id="SSF47226">
    <property type="entry name" value="Histidine-containing phosphotransfer domain, HPT domain"/>
    <property type="match status" value="1"/>
</dbReference>
<evidence type="ECO:0000256" key="11">
    <source>
        <dbReference type="ARBA" id="ARBA00022840"/>
    </source>
</evidence>
<dbReference type="Gene3D" id="3.30.450.20">
    <property type="entry name" value="PAS domain"/>
    <property type="match status" value="1"/>
</dbReference>
<evidence type="ECO:0000256" key="3">
    <source>
        <dbReference type="ARBA" id="ARBA00012438"/>
    </source>
</evidence>
<feature type="domain" description="Response regulatory" evidence="26">
    <location>
        <begin position="616"/>
        <end position="736"/>
    </location>
</feature>
<feature type="transmembrane region" description="Helical" evidence="24">
    <location>
        <begin position="6"/>
        <end position="27"/>
    </location>
</feature>
<proteinExistence type="predicted"/>
<protein>
    <recommendedName>
        <fullName evidence="18">Sensory/regulatory protein RpfC</fullName>
        <ecNumber evidence="3">2.7.13.3</ecNumber>
    </recommendedName>
    <alternativeName>
        <fullName evidence="19">Virulence sensor protein BvgS</fullName>
    </alternativeName>
</protein>
<evidence type="ECO:0000256" key="9">
    <source>
        <dbReference type="ARBA" id="ARBA00022741"/>
    </source>
</evidence>
<dbReference type="SMART" id="SM00387">
    <property type="entry name" value="HATPase_c"/>
    <property type="match status" value="1"/>
</dbReference>
<name>A0A934SYF8_9BURK</name>
<keyword evidence="8" id="KW-0732">Signal</keyword>
<dbReference type="FunFam" id="1.10.287.130:FF:000002">
    <property type="entry name" value="Two-component osmosensing histidine kinase"/>
    <property type="match status" value="1"/>
</dbReference>
<feature type="coiled-coil region" evidence="22">
    <location>
        <begin position="333"/>
        <end position="360"/>
    </location>
</feature>
<dbReference type="InterPro" id="IPR036097">
    <property type="entry name" value="HisK_dim/P_sf"/>
</dbReference>
<dbReference type="CDD" id="cd16922">
    <property type="entry name" value="HATPase_EvgS-ArcB-TorS-like"/>
    <property type="match status" value="1"/>
</dbReference>
<evidence type="ECO:0000256" key="12">
    <source>
        <dbReference type="ARBA" id="ARBA00022989"/>
    </source>
</evidence>
<dbReference type="CDD" id="cd00082">
    <property type="entry name" value="HisKA"/>
    <property type="match status" value="1"/>
</dbReference>
<dbReference type="PANTHER" id="PTHR45339:SF1">
    <property type="entry name" value="HYBRID SIGNAL TRANSDUCTION HISTIDINE KINASE J"/>
    <property type="match status" value="1"/>
</dbReference>
<dbReference type="Proteomes" id="UP000622890">
    <property type="component" value="Unassembled WGS sequence"/>
</dbReference>
<feature type="domain" description="Histidine kinase" evidence="25">
    <location>
        <begin position="367"/>
        <end position="588"/>
    </location>
</feature>
<dbReference type="CDD" id="cd00130">
    <property type="entry name" value="PAS"/>
    <property type="match status" value="1"/>
</dbReference>
<dbReference type="Pfam" id="PF00512">
    <property type="entry name" value="HisKA"/>
    <property type="match status" value="1"/>
</dbReference>
<dbReference type="SUPFAM" id="SSF55785">
    <property type="entry name" value="PYP-like sensor domain (PAS domain)"/>
    <property type="match status" value="1"/>
</dbReference>
<dbReference type="EMBL" id="JAEPBG010000013">
    <property type="protein sequence ID" value="MBK4737615.1"/>
    <property type="molecule type" value="Genomic_DNA"/>
</dbReference>
<dbReference type="FunFam" id="3.30.565.10:FF:000010">
    <property type="entry name" value="Sensor histidine kinase RcsC"/>
    <property type="match status" value="1"/>
</dbReference>
<dbReference type="InterPro" id="IPR013655">
    <property type="entry name" value="PAS_fold_3"/>
</dbReference>
<dbReference type="GO" id="GO:0005886">
    <property type="term" value="C:plasma membrane"/>
    <property type="evidence" value="ECO:0007669"/>
    <property type="project" value="UniProtKB-SubCell"/>
</dbReference>
<dbReference type="RefSeq" id="WP_200596062.1">
    <property type="nucleotide sequence ID" value="NZ_JAEPBG010000013.1"/>
</dbReference>
<evidence type="ECO:0000256" key="13">
    <source>
        <dbReference type="ARBA" id="ARBA00023012"/>
    </source>
</evidence>
<keyword evidence="14" id="KW-0843">Virulence</keyword>
<evidence type="ECO:0000256" key="23">
    <source>
        <dbReference type="SAM" id="MobiDB-lite"/>
    </source>
</evidence>
<feature type="transmembrane region" description="Helical" evidence="24">
    <location>
        <begin position="180"/>
        <end position="203"/>
    </location>
</feature>
<dbReference type="Gene3D" id="3.30.565.10">
    <property type="entry name" value="Histidine kinase-like ATPase, C-terminal domain"/>
    <property type="match status" value="1"/>
</dbReference>
<evidence type="ECO:0000256" key="7">
    <source>
        <dbReference type="ARBA" id="ARBA00022692"/>
    </source>
</evidence>
<dbReference type="InterPro" id="IPR011006">
    <property type="entry name" value="CheY-like_superfamily"/>
</dbReference>
<feature type="domain" description="HPt" evidence="28">
    <location>
        <begin position="778"/>
        <end position="871"/>
    </location>
</feature>
<dbReference type="Pfam" id="PF05227">
    <property type="entry name" value="CHASE3"/>
    <property type="match status" value="1"/>
</dbReference>
<organism evidence="29 30">
    <name type="scientific">Noviherbaspirillum pedocola</name>
    <dbReference type="NCBI Taxonomy" id="2801341"/>
    <lineage>
        <taxon>Bacteria</taxon>
        <taxon>Pseudomonadati</taxon>
        <taxon>Pseudomonadota</taxon>
        <taxon>Betaproteobacteria</taxon>
        <taxon>Burkholderiales</taxon>
        <taxon>Oxalobacteraceae</taxon>
        <taxon>Noviherbaspirillum</taxon>
    </lineage>
</organism>
<feature type="modified residue" description="Phosphohistidine" evidence="20">
    <location>
        <position position="817"/>
    </location>
</feature>
<keyword evidence="15 24" id="KW-0472">Membrane</keyword>
<evidence type="ECO:0000256" key="4">
    <source>
        <dbReference type="ARBA" id="ARBA00022475"/>
    </source>
</evidence>
<evidence type="ECO:0000256" key="1">
    <source>
        <dbReference type="ARBA" id="ARBA00000085"/>
    </source>
</evidence>
<dbReference type="AlphaFoldDB" id="A0A934SYF8"/>
<comment type="subcellular location">
    <subcellularLocation>
        <location evidence="2">Cell membrane</location>
        <topology evidence="2">Multi-pass membrane protein</topology>
    </subcellularLocation>
</comment>
<sequence>MIGLRLFHRIGVALAMLTMAFMAALLYQTEQSRVASARLVAHTHEVINTIDSLSELMSRIGVAQLLFLLSKKEEFILLRDQRAEQFSSEINRVEFLTGDNAQQQKRVRELRDRFSRRYALMRQVEGLRRMDGPDGNRYQSDFALGQEQTQEILDACSALKREELRLLALRTESAAVSYRTALGILAFIGCTSVVIILFCYLYSTRQKRARDRADSRLRVMADALPGVMYQALLEPGKEWQVLFVSSGVHALLGIDASTPVRREHLLDAMDERDRLAYLAAVERAHQADGIFRHDYRLRRADGSTVWVHHQATMTRQENGTLLSHGYLYDNTEQIELEHELKRANEAALQAKEAADNANLAKGSFLAAMSHEIRTPMHGVIGMLELLDRSRLDDNQRRALSIVRESSKSLLRLINDILDYSKIEAGKMEVRPEPVSIAQKVEDLYLLNSGYAAGKGVQLKRVIDARISPSLMADRQKLRQILHNFLSNAIRFTADGVVTIRAELLAQDDVTDTVRIAVEDTGIGIPPEDHERIFEPFMQAALANPRGPDGTGLGLSICRRYAQLLGARIDLESEVGVGTTISITLTLPRSTQPPATAAGATADASPASDKPMRQAARVLVVDDHPINRIVLLHQFDQLGYEAECADNGEDGFALWQSGRFGIVFTDCWMPGTMDGYALARAIRAEEASMGLRRTPIIACTANAFADAVEASLAAGMDAHLSKPLELHHLRDALKLWLPEADGESALVSSASAMPVPMPVTPAPEDADASEVFASFGDIDDAGRRALARQLRASNEEDAAALHAAFAAGDCAAAKRLAHRMAGANLLVGARAFAAACHAIAHPHGEDEGSAIAAVMPRFEAEHARLHASLDALCGEPSGARVEV</sequence>
<dbReference type="Gene3D" id="1.20.120.160">
    <property type="entry name" value="HPT domain"/>
    <property type="match status" value="1"/>
</dbReference>
<comment type="function">
    <text evidence="16">Member of the two-component regulatory system BvgS/BvgA. Phosphorylates BvgA via a four-step phosphorelay in response to environmental signals.</text>
</comment>
<comment type="subunit">
    <text evidence="17">At low DSF concentrations, interacts with RpfF.</text>
</comment>